<evidence type="ECO:0000313" key="2">
    <source>
        <dbReference type="EMBL" id="TSJ79449.1"/>
    </source>
</evidence>
<feature type="transmembrane region" description="Helical" evidence="1">
    <location>
        <begin position="174"/>
        <end position="194"/>
    </location>
</feature>
<evidence type="ECO:0000313" key="3">
    <source>
        <dbReference type="Proteomes" id="UP000315648"/>
    </source>
</evidence>
<organism evidence="2 3">
    <name type="scientific">Rariglobus hedericola</name>
    <dbReference type="NCBI Taxonomy" id="2597822"/>
    <lineage>
        <taxon>Bacteria</taxon>
        <taxon>Pseudomonadati</taxon>
        <taxon>Verrucomicrobiota</taxon>
        <taxon>Opitutia</taxon>
        <taxon>Opitutales</taxon>
        <taxon>Opitutaceae</taxon>
        <taxon>Rariglobus</taxon>
    </lineage>
</organism>
<keyword evidence="1" id="KW-0812">Transmembrane</keyword>
<dbReference type="Proteomes" id="UP000315648">
    <property type="component" value="Unassembled WGS sequence"/>
</dbReference>
<dbReference type="AlphaFoldDB" id="A0A556QS56"/>
<gene>
    <name evidence="2" type="ORF">FPL22_09220</name>
</gene>
<comment type="caution">
    <text evidence="2">The sequence shown here is derived from an EMBL/GenBank/DDBJ whole genome shotgun (WGS) entry which is preliminary data.</text>
</comment>
<feature type="transmembrane region" description="Helical" evidence="1">
    <location>
        <begin position="147"/>
        <end position="168"/>
    </location>
</feature>
<protein>
    <recommendedName>
        <fullName evidence="4">Sterol desaturase family protein</fullName>
    </recommendedName>
</protein>
<keyword evidence="1" id="KW-0472">Membrane</keyword>
<feature type="transmembrane region" description="Helical" evidence="1">
    <location>
        <begin position="17"/>
        <end position="38"/>
    </location>
</feature>
<dbReference type="EMBL" id="VMBG01000001">
    <property type="protein sequence ID" value="TSJ79449.1"/>
    <property type="molecule type" value="Genomic_DNA"/>
</dbReference>
<reference evidence="2 3" key="1">
    <citation type="submission" date="2019-07" db="EMBL/GenBank/DDBJ databases">
        <title>Description of 53C-WASEF.</title>
        <authorList>
            <person name="Pitt A."/>
            <person name="Hahn M.W."/>
        </authorList>
    </citation>
    <scope>NUCLEOTIDE SEQUENCE [LARGE SCALE GENOMIC DNA]</scope>
    <source>
        <strain evidence="2 3">53C-WASEF</strain>
    </source>
</reference>
<keyword evidence="3" id="KW-1185">Reference proteome</keyword>
<dbReference type="RefSeq" id="WP_144229990.1">
    <property type="nucleotide sequence ID" value="NZ_CBCRVV010000031.1"/>
</dbReference>
<keyword evidence="1" id="KW-1133">Transmembrane helix</keyword>
<sequence length="300" mass="34421">MSDHSHAGKHEEKFSPWLFIATIILSLGALYGALALIAPGVWATQIAAGWVSFVIVFASIHTVAGIFEYFFHRYILHAPLIPFLSYFYKQHTRHHALTHIGYHRSKVTNAEVPGFIDNEPVADNTHIARNTFPIEEEKQHEASYFPWYSLIIFSLVVTPLLALGQWIFPNAPMFLAGYLAVAFSLSLYELIHAVEHWPQDTWDRMIEHPRYGRMWRKAYAFHLRHHADIRCNEGISGIFGLPLVDFVLGTYVDPETLYTHGEKVHADQFNSPEPRFAFIRWLDRKADEAVKNRRAAARAA</sequence>
<evidence type="ECO:0000256" key="1">
    <source>
        <dbReference type="SAM" id="Phobius"/>
    </source>
</evidence>
<name>A0A556QS56_9BACT</name>
<proteinExistence type="predicted"/>
<feature type="transmembrane region" description="Helical" evidence="1">
    <location>
        <begin position="50"/>
        <end position="71"/>
    </location>
</feature>
<evidence type="ECO:0008006" key="4">
    <source>
        <dbReference type="Google" id="ProtNLM"/>
    </source>
</evidence>
<accession>A0A556QS56</accession>
<dbReference type="OrthoDB" id="191723at2"/>